<dbReference type="NCBIfam" id="TIGR00629">
    <property type="entry name" value="uvde"/>
    <property type="match status" value="1"/>
</dbReference>
<evidence type="ECO:0000256" key="5">
    <source>
        <dbReference type="ARBA" id="ARBA00022801"/>
    </source>
</evidence>
<reference evidence="8 9" key="1">
    <citation type="submission" date="2022-10" db="EMBL/GenBank/DDBJ databases">
        <title>Roseococcus glaciei nov., sp. nov., isolated from glacier.</title>
        <authorList>
            <person name="Liu Q."/>
            <person name="Xin Y.-H."/>
        </authorList>
    </citation>
    <scope>NUCLEOTIDE SEQUENCE [LARGE SCALE GENOMIC DNA]</scope>
    <source>
        <strain evidence="8 9">MDT2-1-1</strain>
    </source>
</reference>
<dbReference type="PANTHER" id="PTHR31290">
    <property type="entry name" value="UV-DAMAGE ENDONUCLEASE"/>
    <property type="match status" value="1"/>
</dbReference>
<dbReference type="InterPro" id="IPR036237">
    <property type="entry name" value="Xyl_isomerase-like_sf"/>
</dbReference>
<evidence type="ECO:0000313" key="9">
    <source>
        <dbReference type="Proteomes" id="UP001526430"/>
    </source>
</evidence>
<dbReference type="InterPro" id="IPR004601">
    <property type="entry name" value="UvdE"/>
</dbReference>
<comment type="caution">
    <text evidence="8">The sequence shown here is derived from an EMBL/GenBank/DDBJ whole genome shotgun (WGS) entry which is preliminary data.</text>
</comment>
<keyword evidence="3" id="KW-0227">DNA damage</keyword>
<keyword evidence="1" id="KW-0540">Nuclease</keyword>
<evidence type="ECO:0000313" key="8">
    <source>
        <dbReference type="EMBL" id="MCW8085246.1"/>
    </source>
</evidence>
<dbReference type="SUPFAM" id="SSF51658">
    <property type="entry name" value="Xylose isomerase-like"/>
    <property type="match status" value="1"/>
</dbReference>
<dbReference type="Pfam" id="PF03851">
    <property type="entry name" value="UvdE"/>
    <property type="match status" value="1"/>
</dbReference>
<evidence type="ECO:0000256" key="6">
    <source>
        <dbReference type="ARBA" id="ARBA00023204"/>
    </source>
</evidence>
<organism evidence="8 9">
    <name type="scientific">Sabulicella glaciei</name>
    <dbReference type="NCBI Taxonomy" id="2984948"/>
    <lineage>
        <taxon>Bacteria</taxon>
        <taxon>Pseudomonadati</taxon>
        <taxon>Pseudomonadota</taxon>
        <taxon>Alphaproteobacteria</taxon>
        <taxon>Acetobacterales</taxon>
        <taxon>Acetobacteraceae</taxon>
        <taxon>Sabulicella</taxon>
    </lineage>
</organism>
<evidence type="ECO:0000256" key="2">
    <source>
        <dbReference type="ARBA" id="ARBA00022759"/>
    </source>
</evidence>
<dbReference type="PANTHER" id="PTHR31290:SF5">
    <property type="entry name" value="UV-DAMAGE ENDONUCLEASE"/>
    <property type="match status" value="1"/>
</dbReference>
<dbReference type="GO" id="GO:0004519">
    <property type="term" value="F:endonuclease activity"/>
    <property type="evidence" value="ECO:0007669"/>
    <property type="project" value="UniProtKB-KW"/>
</dbReference>
<keyword evidence="9" id="KW-1185">Reference proteome</keyword>
<feature type="compositionally biased region" description="Basic and acidic residues" evidence="7">
    <location>
        <begin position="244"/>
        <end position="256"/>
    </location>
</feature>
<dbReference type="Proteomes" id="UP001526430">
    <property type="component" value="Unassembled WGS sequence"/>
</dbReference>
<evidence type="ECO:0000256" key="7">
    <source>
        <dbReference type="SAM" id="MobiDB-lite"/>
    </source>
</evidence>
<feature type="region of interest" description="Disordered" evidence="7">
    <location>
        <begin position="237"/>
        <end position="256"/>
    </location>
</feature>
<sequence length="342" mass="39140">MTSQAPMRLGVPVKILADPSLKSNDARRWQSGPHLRVSLEYLDAILDHLARRDIRMYRMSSDLAPYATHPDMPQFHSMVRECAPELAAIGAKARRLGIRLSFHPSQFVVINSPDPELVRKSVADLTSQAEMLDRMEQGPEAVLIIHTGGHYGDRQAALERWARNWEDLPEPVRRRLVLENDDLRFDAADVLWLHERTGVRLIFDHQHFWCLNRQGLEVASTFRRFLASWPEGQRPKMHFSSPRTEMREVKRPVPGTKRTETKLIPPVWTGHADFINPFEFATFLREVPEAVFDVMLEAKAKDLALERLRADLPRYAPDVGLRFGFAPAATEEALEEEAEAAE</sequence>
<keyword evidence="2 8" id="KW-0255">Endonuclease</keyword>
<gene>
    <name evidence="8" type="primary">uvsE</name>
    <name evidence="8" type="ORF">OF850_06385</name>
</gene>
<keyword evidence="4" id="KW-0228">DNA excision</keyword>
<dbReference type="EMBL" id="JAPFQI010000002">
    <property type="protein sequence ID" value="MCW8085246.1"/>
    <property type="molecule type" value="Genomic_DNA"/>
</dbReference>
<keyword evidence="5" id="KW-0378">Hydrolase</keyword>
<dbReference type="Gene3D" id="3.20.20.150">
    <property type="entry name" value="Divalent-metal-dependent TIM barrel enzymes"/>
    <property type="match status" value="1"/>
</dbReference>
<evidence type="ECO:0000256" key="4">
    <source>
        <dbReference type="ARBA" id="ARBA00022769"/>
    </source>
</evidence>
<dbReference type="RefSeq" id="WP_301589099.1">
    <property type="nucleotide sequence ID" value="NZ_JAPFQI010000002.1"/>
</dbReference>
<evidence type="ECO:0000256" key="3">
    <source>
        <dbReference type="ARBA" id="ARBA00022763"/>
    </source>
</evidence>
<name>A0ABT3NSW9_9PROT</name>
<proteinExistence type="predicted"/>
<accession>A0ABT3NSW9</accession>
<evidence type="ECO:0000256" key="1">
    <source>
        <dbReference type="ARBA" id="ARBA00022722"/>
    </source>
</evidence>
<protein>
    <submittedName>
        <fullName evidence="8">UV DNA damage repair endonuclease UvsE</fullName>
    </submittedName>
</protein>
<keyword evidence="6" id="KW-0234">DNA repair</keyword>